<dbReference type="GO" id="GO:0009086">
    <property type="term" value="P:methionine biosynthetic process"/>
    <property type="evidence" value="ECO:0007669"/>
    <property type="project" value="UniProtKB-UniRule"/>
</dbReference>
<evidence type="ECO:0000313" key="17">
    <source>
        <dbReference type="Proteomes" id="UP000647241"/>
    </source>
</evidence>
<comment type="similarity">
    <text evidence="3 10">Belongs to the vitamin-B12 independent methionine synthase family.</text>
</comment>
<evidence type="ECO:0000256" key="7">
    <source>
        <dbReference type="ARBA" id="ARBA00022723"/>
    </source>
</evidence>
<dbReference type="InterPro" id="IPR006276">
    <property type="entry name" value="Cobalamin-indep_Met_synthase"/>
</dbReference>
<dbReference type="CDD" id="cd03311">
    <property type="entry name" value="CIMS_C_terminal_like"/>
    <property type="match status" value="1"/>
</dbReference>
<evidence type="ECO:0000256" key="12">
    <source>
        <dbReference type="PIRSR" id="PIRSR000382-2"/>
    </source>
</evidence>
<feature type="domain" description="Cobalamin-independent methionine synthase MetE N-terminal" evidence="15">
    <location>
        <begin position="13"/>
        <end position="316"/>
    </location>
</feature>
<evidence type="ECO:0000256" key="3">
    <source>
        <dbReference type="ARBA" id="ARBA00009553"/>
    </source>
</evidence>
<dbReference type="RefSeq" id="WP_188553616.1">
    <property type="nucleotide sequence ID" value="NZ_BMGT01000002.1"/>
</dbReference>
<dbReference type="GO" id="GO:0032259">
    <property type="term" value="P:methylation"/>
    <property type="evidence" value="ECO:0007669"/>
    <property type="project" value="UniProtKB-KW"/>
</dbReference>
<reference evidence="16" key="2">
    <citation type="submission" date="2020-09" db="EMBL/GenBank/DDBJ databases">
        <authorList>
            <person name="Sun Q."/>
            <person name="Zhou Y."/>
        </authorList>
    </citation>
    <scope>NUCLEOTIDE SEQUENCE</scope>
    <source>
        <strain evidence="16">CGMCC 1.12997</strain>
    </source>
</reference>
<keyword evidence="5 10" id="KW-0028">Amino-acid biosynthesis</keyword>
<reference evidence="16" key="1">
    <citation type="journal article" date="2014" name="Int. J. Syst. Evol. Microbiol.">
        <title>Complete genome sequence of Corynebacterium casei LMG S-19264T (=DSM 44701T), isolated from a smear-ripened cheese.</title>
        <authorList>
            <consortium name="US DOE Joint Genome Institute (JGI-PGF)"/>
            <person name="Walter F."/>
            <person name="Albersmeier A."/>
            <person name="Kalinowski J."/>
            <person name="Ruckert C."/>
        </authorList>
    </citation>
    <scope>NUCLEOTIDE SEQUENCE</scope>
    <source>
        <strain evidence="16">CGMCC 1.12997</strain>
    </source>
</reference>
<feature type="binding site" evidence="10">
    <location>
        <position position="647"/>
    </location>
    <ligand>
        <name>Zn(2+)</name>
        <dbReference type="ChEBI" id="CHEBI:29105"/>
        <note>catalytic</note>
    </ligand>
</feature>
<dbReference type="GO" id="GO:0008270">
    <property type="term" value="F:zinc ion binding"/>
    <property type="evidence" value="ECO:0007669"/>
    <property type="project" value="InterPro"/>
</dbReference>
<dbReference type="EMBL" id="BMGT01000002">
    <property type="protein sequence ID" value="GGG73926.1"/>
    <property type="molecule type" value="Genomic_DNA"/>
</dbReference>
<dbReference type="PANTHER" id="PTHR30519">
    <property type="entry name" value="5-METHYLTETRAHYDROPTEROYLTRIGLUTAMATE--HOMOCYSTEINE METHYLTRANSFERASE"/>
    <property type="match status" value="1"/>
</dbReference>
<evidence type="ECO:0000256" key="11">
    <source>
        <dbReference type="PIRSR" id="PIRSR000382-1"/>
    </source>
</evidence>
<feature type="domain" description="Cobalamin-independent methionine synthase MetE C-terminal/archaeal" evidence="14">
    <location>
        <begin position="430"/>
        <end position="751"/>
    </location>
</feature>
<evidence type="ECO:0000256" key="4">
    <source>
        <dbReference type="ARBA" id="ARBA00022603"/>
    </source>
</evidence>
<evidence type="ECO:0000256" key="6">
    <source>
        <dbReference type="ARBA" id="ARBA00022679"/>
    </source>
</evidence>
<dbReference type="Pfam" id="PF01717">
    <property type="entry name" value="Meth_synt_2"/>
    <property type="match status" value="1"/>
</dbReference>
<feature type="binding site" evidence="12">
    <location>
        <position position="647"/>
    </location>
    <ligand>
        <name>Zn(2+)</name>
        <dbReference type="ChEBI" id="CHEBI:29105"/>
        <label>1</label>
        <note>catalytic</note>
    </ligand>
</feature>
<feature type="binding site" evidence="10">
    <location>
        <begin position="25"/>
        <end position="28"/>
    </location>
    <ligand>
        <name>5-methyltetrahydropteroyltri-L-glutamate</name>
        <dbReference type="ChEBI" id="CHEBI:58207"/>
    </ligand>
</feature>
<dbReference type="SUPFAM" id="SSF51726">
    <property type="entry name" value="UROD/MetE-like"/>
    <property type="match status" value="2"/>
</dbReference>
<evidence type="ECO:0000256" key="2">
    <source>
        <dbReference type="ARBA" id="ARBA00004681"/>
    </source>
</evidence>
<evidence type="ECO:0000256" key="13">
    <source>
        <dbReference type="PIRSR" id="PIRSR000382-3"/>
    </source>
</evidence>
<evidence type="ECO:0000256" key="8">
    <source>
        <dbReference type="ARBA" id="ARBA00022833"/>
    </source>
</evidence>
<keyword evidence="10" id="KW-0677">Repeat</keyword>
<dbReference type="EC" id="2.1.1.14" evidence="10"/>
<evidence type="ECO:0000256" key="10">
    <source>
        <dbReference type="HAMAP-Rule" id="MF_00172"/>
    </source>
</evidence>
<feature type="binding site" evidence="10">
    <location>
        <position position="609"/>
    </location>
    <ligand>
        <name>5-methyltetrahydropteroyltri-L-glutamate</name>
        <dbReference type="ChEBI" id="CHEBI:58207"/>
    </ligand>
</feature>
<sequence>MSSPSQSTTNLVTANLGYPRIGRHRELKFALEEFWRGRLSEADLLATAKTLRQRNWQLQKDAGLDVIPSNDFSFYDQVLDALVLVGATPSRFGAGPVTLTRYFQMARNSNEQTAMEMTKWFDTNYHYLVPEWSDDLAFTPDTTKLLAEFAEAKSLGIATRPVLIGPVTLLLLGKAVDGTNPLDLLPRLLKAYRTVLGELAAAGAEWVQIDEAVLVTDLPEGYAAAFRSAYVELANIPLKLMLTTYFGELGDNLELACSLGTAGLHIDAVRAPKQVAEVVKQLQPTQTLSLGCVDGRNIWLADLNALQSVVTSVTAKIGAERLQLAPSCSLLHVPYDTADEDKLDPRVLSWLSFAKQKVEELVQLAQGPEVAATAFADNRRRHEDRLAADSSTNKDVREQLATLSEGAFRRKSPYQQRVTVQREELGLPLLPTTTIGSFPQTQEVRKQRAAHKKGTISDAEYNDFLKQKTEECIREQEQIGLDVLVHGEFERNDMVEYFGEHLAGFTFTSNGWVQSYGSRCVKPPIIYGDVSRVRPITVEWSSYASSLTTKPMKGMLTGPITILQWSFVRNDIPERDVAWQIGLALREEVQDLEAAGIRVIQVDEPALREGLPLRRSEWPAYLDWSVKAFRLATSSVTDGTQIHTHMCYCQFEDILPSIAALDADVISMETARSRMEMLHAFKRHGYPNEIGPGIYDIHSPRVPAKEEMVGLLQLALDVLRPEQLWVNPDCGLKTRAWPETIEALTNLCQAAVEIRAELT</sequence>
<keyword evidence="17" id="KW-1185">Reference proteome</keyword>
<feature type="binding site" evidence="12">
    <location>
        <position position="730"/>
    </location>
    <ligand>
        <name>Zn(2+)</name>
        <dbReference type="ChEBI" id="CHEBI:29105"/>
        <label>1</label>
        <note>catalytic</note>
    </ligand>
</feature>
<dbReference type="CDD" id="cd03312">
    <property type="entry name" value="CIMS_N_terminal_like"/>
    <property type="match status" value="1"/>
</dbReference>
<feature type="binding site" evidence="10 11">
    <location>
        <position position="565"/>
    </location>
    <ligand>
        <name>5-methyltetrahydropteroyltri-L-glutamate</name>
        <dbReference type="ChEBI" id="CHEBI:58207"/>
    </ligand>
</feature>
<dbReference type="InterPro" id="IPR038071">
    <property type="entry name" value="UROD/MetE-like_sf"/>
</dbReference>
<comment type="catalytic activity">
    <reaction evidence="10">
        <text>5-methyltetrahydropteroyltri-L-glutamate + L-homocysteine = tetrahydropteroyltri-L-glutamate + L-methionine</text>
        <dbReference type="Rhea" id="RHEA:21196"/>
        <dbReference type="ChEBI" id="CHEBI:57844"/>
        <dbReference type="ChEBI" id="CHEBI:58140"/>
        <dbReference type="ChEBI" id="CHEBI:58199"/>
        <dbReference type="ChEBI" id="CHEBI:58207"/>
        <dbReference type="EC" id="2.1.1.14"/>
    </reaction>
</comment>
<feature type="binding site" evidence="10">
    <location>
        <position position="645"/>
    </location>
    <ligand>
        <name>Zn(2+)</name>
        <dbReference type="ChEBI" id="CHEBI:29105"/>
        <note>catalytic</note>
    </ligand>
</feature>
<feature type="binding site" evidence="10 11">
    <location>
        <position position="603"/>
    </location>
    <ligand>
        <name>L-homocysteine</name>
        <dbReference type="ChEBI" id="CHEBI:58199"/>
    </ligand>
</feature>
<organism evidence="16 17">
    <name type="scientific">Edaphobacter dinghuensis</name>
    <dbReference type="NCBI Taxonomy" id="1560005"/>
    <lineage>
        <taxon>Bacteria</taxon>
        <taxon>Pseudomonadati</taxon>
        <taxon>Acidobacteriota</taxon>
        <taxon>Terriglobia</taxon>
        <taxon>Terriglobales</taxon>
        <taxon>Acidobacteriaceae</taxon>
        <taxon>Edaphobacter</taxon>
    </lineage>
</organism>
<keyword evidence="9 10" id="KW-0486">Methionine biosynthesis</keyword>
<dbReference type="GO" id="GO:0003871">
    <property type="term" value="F:5-methyltetrahydropteroyltriglutamate-homocysteine S-methyltransferase activity"/>
    <property type="evidence" value="ECO:0007669"/>
    <property type="project" value="UniProtKB-UniRule"/>
</dbReference>
<comment type="cofactor">
    <cofactor evidence="10">
        <name>Zn(2+)</name>
        <dbReference type="ChEBI" id="CHEBI:29105"/>
    </cofactor>
    <text evidence="10">Binds 1 zinc ion per subunit.</text>
</comment>
<evidence type="ECO:0000256" key="9">
    <source>
        <dbReference type="ARBA" id="ARBA00023167"/>
    </source>
</evidence>
<feature type="active site" description="Proton donor" evidence="10 13">
    <location>
        <position position="698"/>
    </location>
</feature>
<evidence type="ECO:0000259" key="15">
    <source>
        <dbReference type="Pfam" id="PF08267"/>
    </source>
</evidence>
<dbReference type="HAMAP" id="MF_00172">
    <property type="entry name" value="Meth_synth"/>
    <property type="match status" value="1"/>
</dbReference>
<dbReference type="NCBIfam" id="TIGR01371">
    <property type="entry name" value="met_syn_B12ind"/>
    <property type="match status" value="1"/>
</dbReference>
<keyword evidence="4 10" id="KW-0489">Methyltransferase</keyword>
<feature type="binding site" evidence="10">
    <location>
        <position position="730"/>
    </location>
    <ligand>
        <name>Zn(2+)</name>
        <dbReference type="ChEBI" id="CHEBI:29105"/>
        <note>catalytic</note>
    </ligand>
</feature>
<evidence type="ECO:0000256" key="1">
    <source>
        <dbReference type="ARBA" id="ARBA00002777"/>
    </source>
</evidence>
<evidence type="ECO:0000256" key="5">
    <source>
        <dbReference type="ARBA" id="ARBA00022605"/>
    </source>
</evidence>
<gene>
    <name evidence="10 16" type="primary">metE</name>
    <name evidence="16" type="ORF">GCM10011585_15650</name>
</gene>
<keyword evidence="7 10" id="KW-0479">Metal-binding</keyword>
<proteinExistence type="inferred from homology"/>
<keyword evidence="8 10" id="KW-0862">Zinc</keyword>
<comment type="function">
    <text evidence="1 10">Catalyzes the transfer of a methyl group from 5-methyltetrahydrofolate to homocysteine resulting in methionine formation.</text>
</comment>
<dbReference type="Pfam" id="PF08267">
    <property type="entry name" value="Meth_synt_1"/>
    <property type="match status" value="1"/>
</dbReference>
<evidence type="ECO:0000259" key="14">
    <source>
        <dbReference type="Pfam" id="PF01717"/>
    </source>
</evidence>
<dbReference type="InterPro" id="IPR013215">
    <property type="entry name" value="Cbl-indep_Met_Synth_N"/>
</dbReference>
<dbReference type="Gene3D" id="3.20.20.210">
    <property type="match status" value="2"/>
</dbReference>
<feature type="binding site" evidence="10 11">
    <location>
        <begin position="519"/>
        <end position="520"/>
    </location>
    <ligand>
        <name>5-methyltetrahydropteroyltri-L-glutamate</name>
        <dbReference type="ChEBI" id="CHEBI:58207"/>
    </ligand>
</feature>
<feature type="binding site" evidence="10 11">
    <location>
        <begin position="435"/>
        <end position="437"/>
    </location>
    <ligand>
        <name>L-methionine</name>
        <dbReference type="ChEBI" id="CHEBI:57844"/>
    </ligand>
</feature>
<feature type="binding site" evidence="10">
    <location>
        <position position="669"/>
    </location>
    <ligand>
        <name>Zn(2+)</name>
        <dbReference type="ChEBI" id="CHEBI:29105"/>
        <note>catalytic</note>
    </ligand>
</feature>
<dbReference type="InterPro" id="IPR002629">
    <property type="entry name" value="Met_Synth_C/arc"/>
</dbReference>
<protein>
    <recommendedName>
        <fullName evidence="10">5-methyltetrahydropteroyltriglutamate--homocysteine methyltransferase</fullName>
        <ecNumber evidence="10">2.1.1.14</ecNumber>
    </recommendedName>
    <alternativeName>
        <fullName evidence="10">Cobalamin-independent methionine synthase</fullName>
    </alternativeName>
    <alternativeName>
        <fullName evidence="10">Methionine synthase, vitamin-B12 independent isozyme</fullName>
    </alternativeName>
</protein>
<comment type="cofactor">
    <cofactor evidence="12">
        <name>Zn(2+)</name>
        <dbReference type="ChEBI" id="CHEBI:29105"/>
    </cofactor>
    <text evidence="12">Binds 2 Zn(2+) ions per subunit.</text>
</comment>
<feature type="binding site" evidence="10">
    <location>
        <position position="119"/>
    </location>
    <ligand>
        <name>5-methyltetrahydropteroyltri-L-glutamate</name>
        <dbReference type="ChEBI" id="CHEBI:58207"/>
    </ligand>
</feature>
<dbReference type="Proteomes" id="UP000647241">
    <property type="component" value="Unassembled WGS sequence"/>
</dbReference>
<accession>A0A917M3Y5</accession>
<feature type="binding site" evidence="11">
    <location>
        <position position="124"/>
    </location>
    <ligand>
        <name>5-methyltetrahydropteroyltri-L-glutamate</name>
        <dbReference type="ChEBI" id="CHEBI:58207"/>
    </ligand>
</feature>
<feature type="binding site" evidence="10 11">
    <location>
        <position position="488"/>
    </location>
    <ligand>
        <name>L-methionine</name>
        <dbReference type="ChEBI" id="CHEBI:57844"/>
    </ligand>
</feature>
<comment type="pathway">
    <text evidence="2 10">Amino-acid biosynthesis; L-methionine biosynthesis via de novo pathway; L-methionine from L-homocysteine (MetE route): step 1/1.</text>
</comment>
<keyword evidence="6 10" id="KW-0808">Transferase</keyword>
<feature type="binding site" evidence="12">
    <location>
        <position position="645"/>
    </location>
    <ligand>
        <name>Zn(2+)</name>
        <dbReference type="ChEBI" id="CHEBI:29105"/>
        <label>1</label>
        <note>catalytic</note>
    </ligand>
</feature>
<feature type="binding site" evidence="10">
    <location>
        <position position="488"/>
    </location>
    <ligand>
        <name>L-homocysteine</name>
        <dbReference type="ChEBI" id="CHEBI:58199"/>
    </ligand>
</feature>
<feature type="binding site" evidence="12">
    <location>
        <position position="669"/>
    </location>
    <ligand>
        <name>Zn(2+)</name>
        <dbReference type="ChEBI" id="CHEBI:29105"/>
        <label>1</label>
        <note>catalytic</note>
    </ligand>
</feature>
<feature type="binding site" evidence="10 11">
    <location>
        <begin position="435"/>
        <end position="437"/>
    </location>
    <ligand>
        <name>L-homocysteine</name>
        <dbReference type="ChEBI" id="CHEBI:58199"/>
    </ligand>
</feature>
<evidence type="ECO:0000313" key="16">
    <source>
        <dbReference type="EMBL" id="GGG73926.1"/>
    </source>
</evidence>
<feature type="binding site" evidence="10 11">
    <location>
        <position position="603"/>
    </location>
    <ligand>
        <name>L-methionine</name>
        <dbReference type="ChEBI" id="CHEBI:57844"/>
    </ligand>
</feature>
<comment type="caution">
    <text evidence="16">The sequence shown here is derived from an EMBL/GenBank/DDBJ whole genome shotgun (WGS) entry which is preliminary data.</text>
</comment>
<dbReference type="AlphaFoldDB" id="A0A917M3Y5"/>
<name>A0A917M3Y5_9BACT</name>
<dbReference type="NCBIfam" id="NF003556">
    <property type="entry name" value="PRK05222.1"/>
    <property type="match status" value="1"/>
</dbReference>
<feature type="binding site" evidence="11">
    <location>
        <position position="28"/>
    </location>
    <ligand>
        <name>5-methyltetrahydropteroyltri-L-glutamate</name>
        <dbReference type="ChEBI" id="CHEBI:58207"/>
    </ligand>
</feature>
<dbReference type="PIRSF" id="PIRSF000382">
    <property type="entry name" value="MeTrfase_B12_ind"/>
    <property type="match status" value="1"/>
</dbReference>